<keyword evidence="6" id="KW-1185">Reference proteome</keyword>
<dbReference type="EMBL" id="CAJNXB010004378">
    <property type="protein sequence ID" value="CAF3373720.1"/>
    <property type="molecule type" value="Genomic_DNA"/>
</dbReference>
<proteinExistence type="predicted"/>
<feature type="non-terminal residue" evidence="2">
    <location>
        <position position="71"/>
    </location>
</feature>
<feature type="region of interest" description="Disordered" evidence="1">
    <location>
        <begin position="20"/>
        <end position="71"/>
    </location>
</feature>
<feature type="compositionally biased region" description="Polar residues" evidence="1">
    <location>
        <begin position="31"/>
        <end position="48"/>
    </location>
</feature>
<evidence type="ECO:0000313" key="3">
    <source>
        <dbReference type="EMBL" id="CAF4996950.1"/>
    </source>
</evidence>
<protein>
    <submittedName>
        <fullName evidence="2">Uncharacterized protein</fullName>
    </submittedName>
</protein>
<comment type="caution">
    <text evidence="2">The sequence shown here is derived from an EMBL/GenBank/DDBJ whole genome shotgun (WGS) entry which is preliminary data.</text>
</comment>
<feature type="compositionally biased region" description="Basic residues" evidence="1">
    <location>
        <begin position="54"/>
        <end position="71"/>
    </location>
</feature>
<name>A0A817XVW2_9BILA</name>
<dbReference type="EMBL" id="CAJOBP010108967">
    <property type="protein sequence ID" value="CAF4996950.1"/>
    <property type="molecule type" value="Genomic_DNA"/>
</dbReference>
<evidence type="ECO:0000313" key="2">
    <source>
        <dbReference type="EMBL" id="CAF3373720.1"/>
    </source>
</evidence>
<dbReference type="EMBL" id="CAJOBR010094558">
    <property type="protein sequence ID" value="CAF5145647.1"/>
    <property type="molecule type" value="Genomic_DNA"/>
</dbReference>
<dbReference type="Proteomes" id="UP000663848">
    <property type="component" value="Unassembled WGS sequence"/>
</dbReference>
<evidence type="ECO:0000313" key="4">
    <source>
        <dbReference type="EMBL" id="CAF5145647.1"/>
    </source>
</evidence>
<dbReference type="AlphaFoldDB" id="A0A817XVW2"/>
<accession>A0A817XVW2</accession>
<organism evidence="2 5">
    <name type="scientific">Rotaria socialis</name>
    <dbReference type="NCBI Taxonomy" id="392032"/>
    <lineage>
        <taxon>Eukaryota</taxon>
        <taxon>Metazoa</taxon>
        <taxon>Spiralia</taxon>
        <taxon>Gnathifera</taxon>
        <taxon>Rotifera</taxon>
        <taxon>Eurotatoria</taxon>
        <taxon>Bdelloidea</taxon>
        <taxon>Philodinida</taxon>
        <taxon>Philodinidae</taxon>
        <taxon>Rotaria</taxon>
    </lineage>
</organism>
<evidence type="ECO:0000256" key="1">
    <source>
        <dbReference type="SAM" id="MobiDB-lite"/>
    </source>
</evidence>
<sequence length="71" mass="8126">MKLLPESARTTHAFLKIAKDEQELQEEDSPEQPTTSTNELQLSSTTHGIASRSKLTKTQRNNLKKRANRYK</sequence>
<dbReference type="Proteomes" id="UP000663825">
    <property type="component" value="Unassembled WGS sequence"/>
</dbReference>
<dbReference type="Proteomes" id="UP000663873">
    <property type="component" value="Unassembled WGS sequence"/>
</dbReference>
<gene>
    <name evidence="4" type="ORF">QYT958_LOCUS48134</name>
    <name evidence="2" type="ORF">TIS948_LOCUS25303</name>
    <name evidence="3" type="ORF">UJA718_LOCUS50108</name>
</gene>
<reference evidence="2" key="1">
    <citation type="submission" date="2021-02" db="EMBL/GenBank/DDBJ databases">
        <authorList>
            <person name="Nowell W R."/>
        </authorList>
    </citation>
    <scope>NUCLEOTIDE SEQUENCE</scope>
</reference>
<evidence type="ECO:0000313" key="5">
    <source>
        <dbReference type="Proteomes" id="UP000663825"/>
    </source>
</evidence>
<evidence type="ECO:0000313" key="6">
    <source>
        <dbReference type="Proteomes" id="UP000663873"/>
    </source>
</evidence>